<evidence type="ECO:0008006" key="8">
    <source>
        <dbReference type="Google" id="ProtNLM"/>
    </source>
</evidence>
<dbReference type="PANTHER" id="PTHR23501">
    <property type="entry name" value="MAJOR FACILITATOR SUPERFAMILY"/>
    <property type="match status" value="1"/>
</dbReference>
<keyword evidence="2 5" id="KW-0812">Transmembrane</keyword>
<evidence type="ECO:0000256" key="5">
    <source>
        <dbReference type="SAM" id="Phobius"/>
    </source>
</evidence>
<evidence type="ECO:0000256" key="3">
    <source>
        <dbReference type="ARBA" id="ARBA00022989"/>
    </source>
</evidence>
<organism evidence="6 7">
    <name type="scientific">Botrytis porri</name>
    <dbReference type="NCBI Taxonomy" id="87229"/>
    <lineage>
        <taxon>Eukaryota</taxon>
        <taxon>Fungi</taxon>
        <taxon>Dikarya</taxon>
        <taxon>Ascomycota</taxon>
        <taxon>Pezizomycotina</taxon>
        <taxon>Leotiomycetes</taxon>
        <taxon>Helotiales</taxon>
        <taxon>Sclerotiniaceae</taxon>
        <taxon>Botrytis</taxon>
    </lineage>
</organism>
<feature type="transmembrane region" description="Helical" evidence="5">
    <location>
        <begin position="16"/>
        <end position="39"/>
    </location>
</feature>
<keyword evidence="3 5" id="KW-1133">Transmembrane helix</keyword>
<dbReference type="Proteomes" id="UP000297280">
    <property type="component" value="Unassembled WGS sequence"/>
</dbReference>
<dbReference type="EMBL" id="PQXO01000093">
    <property type="protein sequence ID" value="TGO89798.1"/>
    <property type="molecule type" value="Genomic_DNA"/>
</dbReference>
<reference evidence="6 7" key="1">
    <citation type="submission" date="2017-12" db="EMBL/GenBank/DDBJ databases">
        <title>Comparative genomics of Botrytis spp.</title>
        <authorList>
            <person name="Valero-Jimenez C.A."/>
            <person name="Tapia P."/>
            <person name="Veloso J."/>
            <person name="Silva-Moreno E."/>
            <person name="Staats M."/>
            <person name="Valdes J.H."/>
            <person name="Van Kan J.A.L."/>
        </authorList>
    </citation>
    <scope>NUCLEOTIDE SEQUENCE [LARGE SCALE GENOMIC DNA]</scope>
    <source>
        <strain evidence="6 7">MUCL3349</strain>
    </source>
</reference>
<evidence type="ECO:0000256" key="2">
    <source>
        <dbReference type="ARBA" id="ARBA00022692"/>
    </source>
</evidence>
<proteinExistence type="predicted"/>
<keyword evidence="4 5" id="KW-0472">Membrane</keyword>
<gene>
    <name evidence="6" type="ORF">BPOR_0093g00090</name>
</gene>
<accession>A0A4Z1KZ51</accession>
<evidence type="ECO:0000313" key="7">
    <source>
        <dbReference type="Proteomes" id="UP000297280"/>
    </source>
</evidence>
<feature type="transmembrane region" description="Helical" evidence="5">
    <location>
        <begin position="90"/>
        <end position="108"/>
    </location>
</feature>
<dbReference type="AlphaFoldDB" id="A0A4Z1KZ51"/>
<comment type="subcellular location">
    <subcellularLocation>
        <location evidence="1">Membrane</location>
        <topology evidence="1">Multi-pass membrane protein</topology>
    </subcellularLocation>
</comment>
<protein>
    <recommendedName>
        <fullName evidence="8">Major facilitator superfamily (MFS) profile domain-containing protein</fullName>
    </recommendedName>
</protein>
<dbReference type="GO" id="GO:0022857">
    <property type="term" value="F:transmembrane transporter activity"/>
    <property type="evidence" value="ECO:0007669"/>
    <property type="project" value="TreeGrafter"/>
</dbReference>
<evidence type="ECO:0000256" key="1">
    <source>
        <dbReference type="ARBA" id="ARBA00004141"/>
    </source>
</evidence>
<keyword evidence="7" id="KW-1185">Reference proteome</keyword>
<evidence type="ECO:0000313" key="6">
    <source>
        <dbReference type="EMBL" id="TGO89798.1"/>
    </source>
</evidence>
<comment type="caution">
    <text evidence="6">The sequence shown here is derived from an EMBL/GenBank/DDBJ whole genome shotgun (WGS) entry which is preliminary data.</text>
</comment>
<dbReference type="PANTHER" id="PTHR23501:SF3">
    <property type="entry name" value="MAJOR FACILITATOR SUPERFAMILY (MFS) PROFILE DOMAIN-CONTAINING PROTEIN"/>
    <property type="match status" value="1"/>
</dbReference>
<evidence type="ECO:0000256" key="4">
    <source>
        <dbReference type="ARBA" id="ARBA00023136"/>
    </source>
</evidence>
<name>A0A4Z1KZ51_9HELO</name>
<dbReference type="GO" id="GO:0005886">
    <property type="term" value="C:plasma membrane"/>
    <property type="evidence" value="ECO:0007669"/>
    <property type="project" value="TreeGrafter"/>
</dbReference>
<sequence>MAAAAEQQYIVFSQSVLGLFGDIGPAVGLTIFAAIWQAILPSKLSADLPDTDQADLLLIYDFLPTQLTFLPGTTERPAIQHAYSDTQRGMLIASTVISALGLAAVVLWRDIKVIGIRQTKDQAA</sequence>